<dbReference type="NCBIfam" id="TIGR01470">
    <property type="entry name" value="cysG_Nterm"/>
    <property type="match status" value="1"/>
</dbReference>
<sequence>MEQFPAYISLRSRPVLIIGGGPGALAKARLVLAAGADLTVIAPEFASEVREELDARARLIKREPAVADIEASVIVFIADVDESDARRWADVARMGGVLLNVVDRPELCDFTTPSIIDRGQVTVSISTNGAAPVLGKKLRQNIEALLPSRLGELAEFAAKYRASVRARIPAQQRRAFWEKFFDSPIAAQILSGDEWGAHEQMLALINRSQTEQEVGVVHIVGAGPGDPELLTIKALRLLQQADVILYDRLVSDEILSLARRDAERFYVGKAKSNHAVPQEEIEARMIAFAREGKMVVRLKGGDPFVFGRGGEELQALQNASIPSHVCPGVTAATGCAASANMALTHRDFAQAVTFVTGHAKGEADPDLDWPALSALKNTLVVYMGVSKAALISAKLIEHGRAASTPVAVIENGTRSNQKVLKGTLCELDDLIKAGGVKGPALLVVGEVAALADGETLTMLSGQERLVA</sequence>
<dbReference type="PIRSF" id="PIRSF036426">
    <property type="entry name" value="Sirohaem_synth"/>
    <property type="match status" value="1"/>
</dbReference>
<dbReference type="Gene3D" id="1.10.8.210">
    <property type="entry name" value="Sirohaem synthase, dimerisation domain"/>
    <property type="match status" value="1"/>
</dbReference>
<evidence type="ECO:0000256" key="4">
    <source>
        <dbReference type="ARBA" id="ARBA00022603"/>
    </source>
</evidence>
<feature type="domain" description="Tetrapyrrole methylase" evidence="16">
    <location>
        <begin position="217"/>
        <end position="427"/>
    </location>
</feature>
<evidence type="ECO:0000256" key="14">
    <source>
        <dbReference type="ARBA" id="ARBA00060548"/>
    </source>
</evidence>
<dbReference type="AlphaFoldDB" id="A0AAE9ZDP4"/>
<dbReference type="PANTHER" id="PTHR45790:SF1">
    <property type="entry name" value="SIROHEME SYNTHASE"/>
    <property type="match status" value="1"/>
</dbReference>
<dbReference type="NCBIfam" id="NF004790">
    <property type="entry name" value="PRK06136.1"/>
    <property type="match status" value="1"/>
</dbReference>
<dbReference type="Gene3D" id="3.40.1010.10">
    <property type="entry name" value="Cobalt-precorrin-4 Transmethylase, Domain 1"/>
    <property type="match status" value="1"/>
</dbReference>
<dbReference type="Pfam" id="PF14824">
    <property type="entry name" value="Sirohm_synth_M"/>
    <property type="match status" value="1"/>
</dbReference>
<evidence type="ECO:0000259" key="16">
    <source>
        <dbReference type="Pfam" id="PF00590"/>
    </source>
</evidence>
<dbReference type="InterPro" id="IPR014777">
    <property type="entry name" value="4pyrrole_Mease_sub1"/>
</dbReference>
<dbReference type="InterPro" id="IPR037115">
    <property type="entry name" value="Sirohaem_synt_dimer_dom_sf"/>
</dbReference>
<dbReference type="GO" id="GO:0004851">
    <property type="term" value="F:uroporphyrin-III C-methyltransferase activity"/>
    <property type="evidence" value="ECO:0007669"/>
    <property type="project" value="UniProtKB-EC"/>
</dbReference>
<evidence type="ECO:0000256" key="3">
    <source>
        <dbReference type="ARBA" id="ARBA00022573"/>
    </source>
</evidence>
<evidence type="ECO:0000256" key="12">
    <source>
        <dbReference type="ARBA" id="ARBA00025705"/>
    </source>
</evidence>
<dbReference type="InterPro" id="IPR050161">
    <property type="entry name" value="Siro_Cobalamin_biosynth"/>
</dbReference>
<dbReference type="SUPFAM" id="SSF53790">
    <property type="entry name" value="Tetrapyrrole methylase"/>
    <property type="match status" value="1"/>
</dbReference>
<dbReference type="EC" id="2.1.1.107" evidence="19"/>
<comment type="pathway">
    <text evidence="14">Cofactor biosynthesis; adenosylcobalamin biosynthesis; precorrin-2 from uroporphyrinogen III: step 1/1.</text>
</comment>
<dbReference type="Gene3D" id="3.30.950.10">
    <property type="entry name" value="Methyltransferase, Cobalt-precorrin-4 Transmethylase, Domain 2"/>
    <property type="match status" value="1"/>
</dbReference>
<evidence type="ECO:0000256" key="13">
    <source>
        <dbReference type="ARBA" id="ARBA00047561"/>
    </source>
</evidence>
<dbReference type="Pfam" id="PF00590">
    <property type="entry name" value="TP_methylase"/>
    <property type="match status" value="1"/>
</dbReference>
<dbReference type="InterPro" id="IPR028281">
    <property type="entry name" value="Sirohaem_synthase_central"/>
</dbReference>
<organism evidence="19 20">
    <name type="scientific">Hyphococcus flavus</name>
    <dbReference type="NCBI Taxonomy" id="1866326"/>
    <lineage>
        <taxon>Bacteria</taxon>
        <taxon>Pseudomonadati</taxon>
        <taxon>Pseudomonadota</taxon>
        <taxon>Alphaproteobacteria</taxon>
        <taxon>Parvularculales</taxon>
        <taxon>Parvularculaceae</taxon>
        <taxon>Hyphococcus</taxon>
    </lineage>
</organism>
<feature type="active site" description="Proton acceptor" evidence="15">
    <location>
        <position position="247"/>
    </location>
</feature>
<feature type="domain" description="Sirohaem synthase dimerisation" evidence="17">
    <location>
        <begin position="149"/>
        <end position="204"/>
    </location>
</feature>
<keyword evidence="7 19" id="KW-0560">Oxidoreductase</keyword>
<comment type="pathway">
    <text evidence="1">Porphyrin-containing compound metabolism; siroheme biosynthesis; sirohydrochlorin from precorrin-2: step 1/1.</text>
</comment>
<dbReference type="GO" id="GO:0051287">
    <property type="term" value="F:NAD binding"/>
    <property type="evidence" value="ECO:0007669"/>
    <property type="project" value="InterPro"/>
</dbReference>
<dbReference type="InterPro" id="IPR035996">
    <property type="entry name" value="4pyrrol_Methylase_sf"/>
</dbReference>
<evidence type="ECO:0000313" key="19">
    <source>
        <dbReference type="EMBL" id="WDI33173.1"/>
    </source>
</evidence>
<keyword evidence="8" id="KW-0520">NAD</keyword>
<evidence type="ECO:0000256" key="11">
    <source>
        <dbReference type="ARBA" id="ARBA00023268"/>
    </source>
</evidence>
<dbReference type="InterPro" id="IPR014776">
    <property type="entry name" value="4pyrrole_Mease_sub2"/>
</dbReference>
<feature type="domain" description="Siroheme synthase central" evidence="18">
    <location>
        <begin position="118"/>
        <end position="144"/>
    </location>
</feature>
<dbReference type="InterPro" id="IPR036291">
    <property type="entry name" value="NAD(P)-bd_dom_sf"/>
</dbReference>
<dbReference type="InterPro" id="IPR006366">
    <property type="entry name" value="CobA/CysG_C"/>
</dbReference>
<dbReference type="Gene3D" id="3.40.50.720">
    <property type="entry name" value="NAD(P)-binding Rossmann-like Domain"/>
    <property type="match status" value="1"/>
</dbReference>
<evidence type="ECO:0000259" key="18">
    <source>
        <dbReference type="Pfam" id="PF14824"/>
    </source>
</evidence>
<dbReference type="CDD" id="cd11642">
    <property type="entry name" value="SUMT"/>
    <property type="match status" value="1"/>
</dbReference>
<dbReference type="GO" id="GO:0009236">
    <property type="term" value="P:cobalamin biosynthetic process"/>
    <property type="evidence" value="ECO:0007669"/>
    <property type="project" value="UniProtKB-KW"/>
</dbReference>
<evidence type="ECO:0000256" key="5">
    <source>
        <dbReference type="ARBA" id="ARBA00022679"/>
    </source>
</evidence>
<dbReference type="PROSITE" id="PS00839">
    <property type="entry name" value="SUMT_1"/>
    <property type="match status" value="1"/>
</dbReference>
<dbReference type="Gene3D" id="3.30.160.110">
    <property type="entry name" value="Siroheme synthase, domain 2"/>
    <property type="match status" value="1"/>
</dbReference>
<comment type="similarity">
    <text evidence="2">Belongs to the precorrin methyltransferase family.</text>
</comment>
<keyword evidence="5 19" id="KW-0808">Transferase</keyword>
<dbReference type="InterPro" id="IPR012409">
    <property type="entry name" value="Sirohaem_synth"/>
</dbReference>
<evidence type="ECO:0000313" key="20">
    <source>
        <dbReference type="Proteomes" id="UP001214043"/>
    </source>
</evidence>
<evidence type="ECO:0000256" key="1">
    <source>
        <dbReference type="ARBA" id="ARBA00005010"/>
    </source>
</evidence>
<dbReference type="Pfam" id="PF13241">
    <property type="entry name" value="NAD_binding_7"/>
    <property type="match status" value="1"/>
</dbReference>
<dbReference type="EC" id="1.3.1.76" evidence="19"/>
<dbReference type="InterPro" id="IPR000878">
    <property type="entry name" value="4pyrrol_Mease"/>
</dbReference>
<keyword evidence="20" id="KW-1185">Reference proteome</keyword>
<gene>
    <name evidence="19" type="primary">cysG</name>
    <name evidence="19" type="ORF">PUV54_08180</name>
</gene>
<reference evidence="19" key="1">
    <citation type="submission" date="2023-02" db="EMBL/GenBank/DDBJ databases">
        <title>Genome sequence of Hyphococcus flavus.</title>
        <authorList>
            <person name="Rong J.-C."/>
            <person name="Zhao Q."/>
            <person name="Yi M."/>
            <person name="Wu J.-Y."/>
        </authorList>
    </citation>
    <scope>NUCLEOTIDE SEQUENCE</scope>
    <source>
        <strain evidence="19">MCCC 1K03223</strain>
    </source>
</reference>
<dbReference type="InterPro" id="IPR003043">
    <property type="entry name" value="Uropor_MeTrfase_CS"/>
</dbReference>
<proteinExistence type="inferred from homology"/>
<dbReference type="PANTHER" id="PTHR45790">
    <property type="entry name" value="SIROHEME SYNTHASE-RELATED"/>
    <property type="match status" value="1"/>
</dbReference>
<comment type="catalytic activity">
    <reaction evidence="13">
        <text>precorrin-2 + NAD(+) = sirohydrochlorin + NADH + 2 H(+)</text>
        <dbReference type="Rhea" id="RHEA:15613"/>
        <dbReference type="ChEBI" id="CHEBI:15378"/>
        <dbReference type="ChEBI" id="CHEBI:57540"/>
        <dbReference type="ChEBI" id="CHEBI:57945"/>
        <dbReference type="ChEBI" id="CHEBI:58351"/>
        <dbReference type="ChEBI" id="CHEBI:58827"/>
        <dbReference type="EC" id="1.3.1.76"/>
    </reaction>
</comment>
<keyword evidence="11" id="KW-0511">Multifunctional enzyme</keyword>
<protein>
    <submittedName>
        <fullName evidence="19">Siroheme synthase CysG</fullName>
        <ecNumber evidence="19">1.3.1.76</ecNumber>
        <ecNumber evidence="19">2.1.1.107</ecNumber>
        <ecNumber evidence="19">4.99.1.4</ecNumber>
    </submittedName>
</protein>
<dbReference type="GO" id="GO:0019354">
    <property type="term" value="P:siroheme biosynthetic process"/>
    <property type="evidence" value="ECO:0007669"/>
    <property type="project" value="InterPro"/>
</dbReference>
<comment type="pathway">
    <text evidence="12">Porphyrin-containing compound metabolism; siroheme biosynthesis; precorrin-2 from uroporphyrinogen III: step 1/1.</text>
</comment>
<keyword evidence="10" id="KW-0627">Porphyrin biosynthesis</keyword>
<dbReference type="RefSeq" id="WP_274495140.1">
    <property type="nucleotide sequence ID" value="NZ_CP118166.1"/>
</dbReference>
<dbReference type="GO" id="GO:0032259">
    <property type="term" value="P:methylation"/>
    <property type="evidence" value="ECO:0007669"/>
    <property type="project" value="UniProtKB-KW"/>
</dbReference>
<evidence type="ECO:0000256" key="8">
    <source>
        <dbReference type="ARBA" id="ARBA00023027"/>
    </source>
</evidence>
<dbReference type="SUPFAM" id="SSF51735">
    <property type="entry name" value="NAD(P)-binding Rossmann-fold domains"/>
    <property type="match status" value="1"/>
</dbReference>
<dbReference type="InterPro" id="IPR019478">
    <property type="entry name" value="Sirohaem_synthase_dimer_dom"/>
</dbReference>
<evidence type="ECO:0000256" key="15">
    <source>
        <dbReference type="PIRSR" id="PIRSR036426-1"/>
    </source>
</evidence>
<keyword evidence="6" id="KW-0949">S-adenosyl-L-methionine</keyword>
<keyword evidence="9 19" id="KW-0456">Lyase</keyword>
<dbReference type="GO" id="GO:0043115">
    <property type="term" value="F:precorrin-2 dehydrogenase activity"/>
    <property type="evidence" value="ECO:0007669"/>
    <property type="project" value="UniProtKB-EC"/>
</dbReference>
<dbReference type="SUPFAM" id="SSF75615">
    <property type="entry name" value="Siroheme synthase middle domains-like"/>
    <property type="match status" value="1"/>
</dbReference>
<name>A0AAE9ZDP4_9PROT</name>
<evidence type="ECO:0000256" key="10">
    <source>
        <dbReference type="ARBA" id="ARBA00023244"/>
    </source>
</evidence>
<keyword evidence="4 19" id="KW-0489">Methyltransferase</keyword>
<dbReference type="NCBIfam" id="TIGR01469">
    <property type="entry name" value="cobA_cysG_Cterm"/>
    <property type="match status" value="1"/>
</dbReference>
<dbReference type="GO" id="GO:0051266">
    <property type="term" value="F:sirohydrochlorin ferrochelatase activity"/>
    <property type="evidence" value="ECO:0007669"/>
    <property type="project" value="UniProtKB-EC"/>
</dbReference>
<dbReference type="KEGG" id="hfl:PUV54_08180"/>
<dbReference type="FunFam" id="3.40.1010.10:FF:000001">
    <property type="entry name" value="Siroheme synthase"/>
    <property type="match status" value="1"/>
</dbReference>
<feature type="active site" description="Proton donor" evidence="15">
    <location>
        <position position="269"/>
    </location>
</feature>
<dbReference type="InterPro" id="IPR006367">
    <property type="entry name" value="Sirohaem_synthase_N"/>
</dbReference>
<keyword evidence="3" id="KW-0169">Cobalamin biosynthesis</keyword>
<evidence type="ECO:0000256" key="7">
    <source>
        <dbReference type="ARBA" id="ARBA00023002"/>
    </source>
</evidence>
<accession>A0AAE9ZDP4</accession>
<dbReference type="Proteomes" id="UP001214043">
    <property type="component" value="Chromosome"/>
</dbReference>
<dbReference type="EC" id="4.99.1.4" evidence="19"/>
<dbReference type="Pfam" id="PF10414">
    <property type="entry name" value="CysG_dimeriser"/>
    <property type="match status" value="1"/>
</dbReference>
<evidence type="ECO:0000256" key="9">
    <source>
        <dbReference type="ARBA" id="ARBA00023239"/>
    </source>
</evidence>
<evidence type="ECO:0000256" key="6">
    <source>
        <dbReference type="ARBA" id="ARBA00022691"/>
    </source>
</evidence>
<dbReference type="FunFam" id="3.30.950.10:FF:000001">
    <property type="entry name" value="Siroheme synthase"/>
    <property type="match status" value="1"/>
</dbReference>
<dbReference type="EMBL" id="CP118166">
    <property type="protein sequence ID" value="WDI33173.1"/>
    <property type="molecule type" value="Genomic_DNA"/>
</dbReference>
<dbReference type="NCBIfam" id="NF007922">
    <property type="entry name" value="PRK10637.1"/>
    <property type="match status" value="1"/>
</dbReference>
<evidence type="ECO:0000256" key="2">
    <source>
        <dbReference type="ARBA" id="ARBA00005879"/>
    </source>
</evidence>
<evidence type="ECO:0000259" key="17">
    <source>
        <dbReference type="Pfam" id="PF10414"/>
    </source>
</evidence>